<evidence type="ECO:0000256" key="1">
    <source>
        <dbReference type="ARBA" id="ARBA00002190"/>
    </source>
</evidence>
<keyword evidence="7" id="KW-1185">Reference proteome</keyword>
<comment type="function">
    <text evidence="1">Required for the transposition of the insertion element.</text>
</comment>
<keyword evidence="4" id="KW-0238">DNA-binding</keyword>
<evidence type="ECO:0000313" key="7">
    <source>
        <dbReference type="Proteomes" id="UP000294850"/>
    </source>
</evidence>
<comment type="caution">
    <text evidence="6">The sequence shown here is derived from an EMBL/GenBank/DDBJ whole genome shotgun (WGS) entry which is preliminary data.</text>
</comment>
<dbReference type="EMBL" id="SMFL01000019">
    <property type="protein sequence ID" value="TDE09611.1"/>
    <property type="molecule type" value="Genomic_DNA"/>
</dbReference>
<sequence length="68" mass="8087">MYRQIRKVTKTKGAFTSDQALLKHVYLFVRDLSKKWTMSIHDWGLTMSQLYIKFGERLQADREFFLGG</sequence>
<reference evidence="6 7" key="1">
    <citation type="submission" date="2019-03" db="EMBL/GenBank/DDBJ databases">
        <title>Dyadobacter AR-3-6 sp. nov., isolated from arctic soil.</title>
        <authorList>
            <person name="Chaudhary D.K."/>
        </authorList>
    </citation>
    <scope>NUCLEOTIDE SEQUENCE [LARGE SCALE GENOMIC DNA]</scope>
    <source>
        <strain evidence="6 7">AR-3-6</strain>
    </source>
</reference>
<protein>
    <submittedName>
        <fullName evidence="6">Transposase</fullName>
    </submittedName>
</protein>
<dbReference type="PANTHER" id="PTHR33217:SF8">
    <property type="entry name" value="MUTATOR FAMILY TRANSPOSASE"/>
    <property type="match status" value="1"/>
</dbReference>
<dbReference type="GO" id="GO:0004803">
    <property type="term" value="F:transposase activity"/>
    <property type="evidence" value="ECO:0007669"/>
    <property type="project" value="InterPro"/>
</dbReference>
<dbReference type="GO" id="GO:0003677">
    <property type="term" value="F:DNA binding"/>
    <property type="evidence" value="ECO:0007669"/>
    <property type="project" value="UniProtKB-KW"/>
</dbReference>
<dbReference type="GO" id="GO:0006313">
    <property type="term" value="P:DNA transposition"/>
    <property type="evidence" value="ECO:0007669"/>
    <property type="project" value="InterPro"/>
</dbReference>
<evidence type="ECO:0000256" key="5">
    <source>
        <dbReference type="ARBA" id="ARBA00023172"/>
    </source>
</evidence>
<dbReference type="PANTHER" id="PTHR33217">
    <property type="entry name" value="TRANSPOSASE FOR INSERTION SEQUENCE ELEMENT IS1081"/>
    <property type="match status" value="1"/>
</dbReference>
<proteinExistence type="inferred from homology"/>
<dbReference type="Proteomes" id="UP000294850">
    <property type="component" value="Unassembled WGS sequence"/>
</dbReference>
<dbReference type="InterPro" id="IPR001207">
    <property type="entry name" value="Transposase_mutator"/>
</dbReference>
<dbReference type="AlphaFoldDB" id="A0A4R5DCR0"/>
<evidence type="ECO:0000256" key="3">
    <source>
        <dbReference type="ARBA" id="ARBA00022578"/>
    </source>
</evidence>
<organism evidence="6 7">
    <name type="scientific">Dyadobacter psychrotolerans</name>
    <dbReference type="NCBI Taxonomy" id="2541721"/>
    <lineage>
        <taxon>Bacteria</taxon>
        <taxon>Pseudomonadati</taxon>
        <taxon>Bacteroidota</taxon>
        <taxon>Cytophagia</taxon>
        <taxon>Cytophagales</taxon>
        <taxon>Spirosomataceae</taxon>
        <taxon>Dyadobacter</taxon>
    </lineage>
</organism>
<name>A0A4R5DCR0_9BACT</name>
<dbReference type="OrthoDB" id="9779930at2"/>
<evidence type="ECO:0000313" key="6">
    <source>
        <dbReference type="EMBL" id="TDE09611.1"/>
    </source>
</evidence>
<gene>
    <name evidence="6" type="ORF">E0F88_30455</name>
</gene>
<evidence type="ECO:0000256" key="2">
    <source>
        <dbReference type="ARBA" id="ARBA00010961"/>
    </source>
</evidence>
<keyword evidence="3" id="KW-0815">Transposition</keyword>
<accession>A0A4R5DCR0</accession>
<comment type="similarity">
    <text evidence="2">Belongs to the transposase mutator family.</text>
</comment>
<keyword evidence="5" id="KW-0233">DNA recombination</keyword>
<evidence type="ECO:0000256" key="4">
    <source>
        <dbReference type="ARBA" id="ARBA00023125"/>
    </source>
</evidence>